<dbReference type="SUPFAM" id="SSF88946">
    <property type="entry name" value="Sigma2 domain of RNA polymerase sigma factors"/>
    <property type="match status" value="1"/>
</dbReference>
<dbReference type="InterPro" id="IPR007627">
    <property type="entry name" value="RNA_pol_sigma70_r2"/>
</dbReference>
<evidence type="ECO:0000256" key="1">
    <source>
        <dbReference type="ARBA" id="ARBA00010641"/>
    </source>
</evidence>
<organism evidence="7 8">
    <name type="scientific">Terrimonas rubra</name>
    <dbReference type="NCBI Taxonomy" id="1035890"/>
    <lineage>
        <taxon>Bacteria</taxon>
        <taxon>Pseudomonadati</taxon>
        <taxon>Bacteroidota</taxon>
        <taxon>Chitinophagia</taxon>
        <taxon>Chitinophagales</taxon>
        <taxon>Chitinophagaceae</taxon>
        <taxon>Terrimonas</taxon>
    </lineage>
</organism>
<evidence type="ECO:0000313" key="7">
    <source>
        <dbReference type="EMBL" id="MFD2920429.1"/>
    </source>
</evidence>
<evidence type="ECO:0000313" key="8">
    <source>
        <dbReference type="Proteomes" id="UP001597511"/>
    </source>
</evidence>
<evidence type="ECO:0000259" key="6">
    <source>
        <dbReference type="Pfam" id="PF08281"/>
    </source>
</evidence>
<name>A0ABW6A4Z9_9BACT</name>
<dbReference type="EMBL" id="JBHUOZ010000003">
    <property type="protein sequence ID" value="MFD2920429.1"/>
    <property type="molecule type" value="Genomic_DNA"/>
</dbReference>
<dbReference type="CDD" id="cd06171">
    <property type="entry name" value="Sigma70_r4"/>
    <property type="match status" value="1"/>
</dbReference>
<dbReference type="SUPFAM" id="SSF88659">
    <property type="entry name" value="Sigma3 and sigma4 domains of RNA polymerase sigma factors"/>
    <property type="match status" value="1"/>
</dbReference>
<dbReference type="InterPro" id="IPR039425">
    <property type="entry name" value="RNA_pol_sigma-70-like"/>
</dbReference>
<dbReference type="Gene3D" id="1.10.1740.10">
    <property type="match status" value="1"/>
</dbReference>
<sequence>MEKGLLYNEKELLLQIAEGNQDAFERLYRHYRNKAYTIALTYLTVPEEAEDILQECFLKLWYNRQRLTEIEAFDKYLFIVLRNMLISALRKTETQQKIIKQVQQTTVLQPGKLSGIEQAESARLQEAIREVIAKLPAKQQHIYKMSREEGMSHAEIAQVLQISDRTVSNLISIILNQLRSALRAQGYLPETILAALIAFF</sequence>
<reference evidence="8" key="1">
    <citation type="journal article" date="2019" name="Int. J. Syst. Evol. Microbiol.">
        <title>The Global Catalogue of Microorganisms (GCM) 10K type strain sequencing project: providing services to taxonomists for standard genome sequencing and annotation.</title>
        <authorList>
            <consortium name="The Broad Institute Genomics Platform"/>
            <consortium name="The Broad Institute Genome Sequencing Center for Infectious Disease"/>
            <person name="Wu L."/>
            <person name="Ma J."/>
        </authorList>
    </citation>
    <scope>NUCLEOTIDE SEQUENCE [LARGE SCALE GENOMIC DNA]</scope>
    <source>
        <strain evidence="8">KCTC 23299</strain>
    </source>
</reference>
<proteinExistence type="inferred from homology"/>
<comment type="caution">
    <text evidence="7">The sequence shown here is derived from an EMBL/GenBank/DDBJ whole genome shotgun (WGS) entry which is preliminary data.</text>
</comment>
<protein>
    <submittedName>
        <fullName evidence="7">RNA polymerase sigma factor</fullName>
    </submittedName>
</protein>
<comment type="similarity">
    <text evidence="1">Belongs to the sigma-70 factor family. ECF subfamily.</text>
</comment>
<dbReference type="NCBIfam" id="TIGR02937">
    <property type="entry name" value="sigma70-ECF"/>
    <property type="match status" value="1"/>
</dbReference>
<keyword evidence="4" id="KW-0804">Transcription</keyword>
<keyword evidence="2" id="KW-0805">Transcription regulation</keyword>
<feature type="domain" description="RNA polymerase sigma-70 region 2" evidence="5">
    <location>
        <begin position="27"/>
        <end position="92"/>
    </location>
</feature>
<dbReference type="PANTHER" id="PTHR43133:SF46">
    <property type="entry name" value="RNA POLYMERASE SIGMA-70 FACTOR ECF SUBFAMILY"/>
    <property type="match status" value="1"/>
</dbReference>
<dbReference type="PANTHER" id="PTHR43133">
    <property type="entry name" value="RNA POLYMERASE ECF-TYPE SIGMA FACTO"/>
    <property type="match status" value="1"/>
</dbReference>
<feature type="domain" description="RNA polymerase sigma factor 70 region 4 type 2" evidence="6">
    <location>
        <begin position="126"/>
        <end position="172"/>
    </location>
</feature>
<dbReference type="Pfam" id="PF04542">
    <property type="entry name" value="Sigma70_r2"/>
    <property type="match status" value="1"/>
</dbReference>
<gene>
    <name evidence="7" type="ORF">ACFS6H_11950</name>
</gene>
<keyword evidence="8" id="KW-1185">Reference proteome</keyword>
<accession>A0ABW6A4Z9</accession>
<evidence type="ECO:0000256" key="3">
    <source>
        <dbReference type="ARBA" id="ARBA00023082"/>
    </source>
</evidence>
<evidence type="ECO:0000256" key="4">
    <source>
        <dbReference type="ARBA" id="ARBA00023163"/>
    </source>
</evidence>
<dbReference type="InterPro" id="IPR014284">
    <property type="entry name" value="RNA_pol_sigma-70_dom"/>
</dbReference>
<dbReference type="Pfam" id="PF08281">
    <property type="entry name" value="Sigma70_r4_2"/>
    <property type="match status" value="1"/>
</dbReference>
<dbReference type="InterPro" id="IPR013324">
    <property type="entry name" value="RNA_pol_sigma_r3/r4-like"/>
</dbReference>
<dbReference type="InterPro" id="IPR014327">
    <property type="entry name" value="RNA_pol_sigma70_bacteroid"/>
</dbReference>
<dbReference type="InterPro" id="IPR036388">
    <property type="entry name" value="WH-like_DNA-bd_sf"/>
</dbReference>
<dbReference type="InterPro" id="IPR013249">
    <property type="entry name" value="RNA_pol_sigma70_r4_t2"/>
</dbReference>
<dbReference type="Gene3D" id="1.10.10.10">
    <property type="entry name" value="Winged helix-like DNA-binding domain superfamily/Winged helix DNA-binding domain"/>
    <property type="match status" value="1"/>
</dbReference>
<evidence type="ECO:0000256" key="2">
    <source>
        <dbReference type="ARBA" id="ARBA00023015"/>
    </source>
</evidence>
<dbReference type="NCBIfam" id="TIGR02985">
    <property type="entry name" value="Sig70_bacteroi1"/>
    <property type="match status" value="1"/>
</dbReference>
<keyword evidence="3" id="KW-0731">Sigma factor</keyword>
<dbReference type="Proteomes" id="UP001597511">
    <property type="component" value="Unassembled WGS sequence"/>
</dbReference>
<evidence type="ECO:0000259" key="5">
    <source>
        <dbReference type="Pfam" id="PF04542"/>
    </source>
</evidence>
<dbReference type="InterPro" id="IPR013325">
    <property type="entry name" value="RNA_pol_sigma_r2"/>
</dbReference>
<dbReference type="RefSeq" id="WP_386098760.1">
    <property type="nucleotide sequence ID" value="NZ_JBHUOZ010000003.1"/>
</dbReference>